<sequence>MKGNWGLALSQALFPLLRRGLEGLGDALEQVALALSTHRAYLFRLEERHGVWYASQLAEWAGPGTSPQIQNPALQNLPLREAGYGRWLERFLKDQAVAGPVASFPEEEKPLLEETGCPPDRLVLEVTESSLIPDERGRDATRALEALRNLGVGIYLDDFGSGYSSLERLSTRTQRLPHRPKPKRRAHGLFGAPVVAQATTGYLAELPVQGVKLGQAFTRRLGAPPNPQGPAARLVAAVLALAQALGLEAIAEGIEDQATLAYLRNLGFPLGQGYLWGKPEPLRL</sequence>
<proteinExistence type="predicted"/>
<comment type="caution">
    <text evidence="2">The sequence shown here is derived from an EMBL/GenBank/DDBJ whole genome shotgun (WGS) entry which is preliminary data.</text>
</comment>
<feature type="domain" description="EAL" evidence="1">
    <location>
        <begin position="1"/>
        <end position="284"/>
    </location>
</feature>
<dbReference type="AlphaFoldDB" id="A0A4Y9FEW9"/>
<dbReference type="Pfam" id="PF00563">
    <property type="entry name" value="EAL"/>
    <property type="match status" value="2"/>
</dbReference>
<accession>A0A4Y9FEW9</accession>
<organism evidence="2 3">
    <name type="scientific">Thermus tengchongensis</name>
    <dbReference type="NCBI Taxonomy" id="1214928"/>
    <lineage>
        <taxon>Bacteria</taxon>
        <taxon>Thermotogati</taxon>
        <taxon>Deinococcota</taxon>
        <taxon>Deinococci</taxon>
        <taxon>Thermales</taxon>
        <taxon>Thermaceae</taxon>
        <taxon>Thermus</taxon>
    </lineage>
</organism>
<dbReference type="InterPro" id="IPR035919">
    <property type="entry name" value="EAL_sf"/>
</dbReference>
<dbReference type="SMART" id="SM00052">
    <property type="entry name" value="EAL"/>
    <property type="match status" value="1"/>
</dbReference>
<dbReference type="Gene3D" id="3.20.20.450">
    <property type="entry name" value="EAL domain"/>
    <property type="match status" value="1"/>
</dbReference>
<dbReference type="InterPro" id="IPR001633">
    <property type="entry name" value="EAL_dom"/>
</dbReference>
<dbReference type="PANTHER" id="PTHR33121:SF70">
    <property type="entry name" value="SIGNALING PROTEIN YKOW"/>
    <property type="match status" value="1"/>
</dbReference>
<evidence type="ECO:0000259" key="1">
    <source>
        <dbReference type="PROSITE" id="PS50883"/>
    </source>
</evidence>
<dbReference type="EMBL" id="SJZF01000004">
    <property type="protein sequence ID" value="TFU27049.1"/>
    <property type="molecule type" value="Genomic_DNA"/>
</dbReference>
<protein>
    <submittedName>
        <fullName evidence="2">EAL domain-containing protein</fullName>
    </submittedName>
</protein>
<dbReference type="InterPro" id="IPR050706">
    <property type="entry name" value="Cyclic-di-GMP_PDE-like"/>
</dbReference>
<dbReference type="RefSeq" id="WP_135259683.1">
    <property type="nucleotide sequence ID" value="NZ_SJZF01000004.1"/>
</dbReference>
<name>A0A4Y9FEW9_9DEIN</name>
<dbReference type="CDD" id="cd01948">
    <property type="entry name" value="EAL"/>
    <property type="match status" value="1"/>
</dbReference>
<evidence type="ECO:0000313" key="2">
    <source>
        <dbReference type="EMBL" id="TFU27049.1"/>
    </source>
</evidence>
<dbReference type="PANTHER" id="PTHR33121">
    <property type="entry name" value="CYCLIC DI-GMP PHOSPHODIESTERASE PDEF"/>
    <property type="match status" value="1"/>
</dbReference>
<dbReference type="Proteomes" id="UP000297668">
    <property type="component" value="Unassembled WGS sequence"/>
</dbReference>
<dbReference type="PROSITE" id="PS50883">
    <property type="entry name" value="EAL"/>
    <property type="match status" value="1"/>
</dbReference>
<gene>
    <name evidence="2" type="ORF">E0687_03110</name>
</gene>
<dbReference type="GO" id="GO:0071111">
    <property type="term" value="F:cyclic-guanylate-specific phosphodiesterase activity"/>
    <property type="evidence" value="ECO:0007669"/>
    <property type="project" value="InterPro"/>
</dbReference>
<evidence type="ECO:0000313" key="3">
    <source>
        <dbReference type="Proteomes" id="UP000297668"/>
    </source>
</evidence>
<reference evidence="2 3" key="1">
    <citation type="submission" date="2019-03" db="EMBL/GenBank/DDBJ databases">
        <title>Thermus tengchongensis species for the arsenic transformation mechanism.</title>
        <authorList>
            <person name="Yuan G.C."/>
        </authorList>
    </citation>
    <scope>NUCLEOTIDE SEQUENCE [LARGE SCALE GENOMIC DNA]</scope>
    <source>
        <strain evidence="2 3">15W</strain>
    </source>
</reference>
<dbReference type="SUPFAM" id="SSF141868">
    <property type="entry name" value="EAL domain-like"/>
    <property type="match status" value="2"/>
</dbReference>